<gene>
    <name evidence="2" type="ORF">BSZ36_14775</name>
</gene>
<dbReference type="AlphaFoldDB" id="A0A259U275"/>
<keyword evidence="1" id="KW-0472">Membrane</keyword>
<feature type="transmembrane region" description="Helical" evidence="1">
    <location>
        <begin position="31"/>
        <end position="49"/>
    </location>
</feature>
<evidence type="ECO:0000256" key="1">
    <source>
        <dbReference type="SAM" id="Phobius"/>
    </source>
</evidence>
<evidence type="ECO:0000313" key="2">
    <source>
        <dbReference type="EMBL" id="OZC04135.1"/>
    </source>
</evidence>
<dbReference type="Proteomes" id="UP000216446">
    <property type="component" value="Unassembled WGS sequence"/>
</dbReference>
<protein>
    <submittedName>
        <fullName evidence="2">Uncharacterized protein</fullName>
    </submittedName>
</protein>
<dbReference type="InParanoid" id="A0A259U275"/>
<dbReference type="EMBL" id="MQWB01000001">
    <property type="protein sequence ID" value="OZC04135.1"/>
    <property type="molecule type" value="Genomic_DNA"/>
</dbReference>
<sequence length="59" mass="6084">MSSLGVYLIGFMILTGGVAMGMHLAGLPAAWIAVTGVILLGLGILMGVSKTRTRDHSPM</sequence>
<dbReference type="RefSeq" id="WP_094550271.1">
    <property type="nucleotide sequence ID" value="NZ_MQWB01000001.1"/>
</dbReference>
<organism evidence="2 3">
    <name type="scientific">Rubricoccus marinus</name>
    <dbReference type="NCBI Taxonomy" id="716817"/>
    <lineage>
        <taxon>Bacteria</taxon>
        <taxon>Pseudomonadati</taxon>
        <taxon>Rhodothermota</taxon>
        <taxon>Rhodothermia</taxon>
        <taxon>Rhodothermales</taxon>
        <taxon>Rubricoccaceae</taxon>
        <taxon>Rubricoccus</taxon>
    </lineage>
</organism>
<reference evidence="2 3" key="1">
    <citation type="submission" date="2016-11" db="EMBL/GenBank/DDBJ databases">
        <title>Study of marine rhodopsin-containing bacteria.</title>
        <authorList>
            <person name="Yoshizawa S."/>
            <person name="Kumagai Y."/>
            <person name="Kogure K."/>
        </authorList>
    </citation>
    <scope>NUCLEOTIDE SEQUENCE [LARGE SCALE GENOMIC DNA]</scope>
    <source>
        <strain evidence="2 3">SG-29</strain>
    </source>
</reference>
<name>A0A259U275_9BACT</name>
<keyword evidence="1" id="KW-1133">Transmembrane helix</keyword>
<comment type="caution">
    <text evidence="2">The sequence shown here is derived from an EMBL/GenBank/DDBJ whole genome shotgun (WGS) entry which is preliminary data.</text>
</comment>
<proteinExistence type="predicted"/>
<keyword evidence="3" id="KW-1185">Reference proteome</keyword>
<accession>A0A259U275</accession>
<evidence type="ECO:0000313" key="3">
    <source>
        <dbReference type="Proteomes" id="UP000216446"/>
    </source>
</evidence>
<feature type="transmembrane region" description="Helical" evidence="1">
    <location>
        <begin position="7"/>
        <end position="25"/>
    </location>
</feature>
<dbReference type="OrthoDB" id="73507at2"/>
<keyword evidence="1" id="KW-0812">Transmembrane</keyword>